<comment type="caution">
    <text evidence="11">The sequence shown here is derived from an EMBL/GenBank/DDBJ whole genome shotgun (WGS) entry which is preliminary data.</text>
</comment>
<protein>
    <submittedName>
        <fullName evidence="11">Acyltransferase</fullName>
    </submittedName>
</protein>
<keyword evidence="12" id="KW-1185">Reference proteome</keyword>
<evidence type="ECO:0000256" key="6">
    <source>
        <dbReference type="ARBA" id="ARBA00023136"/>
    </source>
</evidence>
<feature type="transmembrane region" description="Helical" evidence="8">
    <location>
        <begin position="36"/>
        <end position="56"/>
    </location>
</feature>
<dbReference type="InterPro" id="IPR036514">
    <property type="entry name" value="SGNH_hydro_sf"/>
</dbReference>
<feature type="transmembrane region" description="Helical" evidence="8">
    <location>
        <begin position="77"/>
        <end position="96"/>
    </location>
</feature>
<keyword evidence="2" id="KW-1003">Cell membrane</keyword>
<dbReference type="Pfam" id="PF19040">
    <property type="entry name" value="SGNH"/>
    <property type="match status" value="1"/>
</dbReference>
<dbReference type="Gene3D" id="3.40.50.1110">
    <property type="entry name" value="SGNH hydrolase"/>
    <property type="match status" value="1"/>
</dbReference>
<evidence type="ECO:0000256" key="4">
    <source>
        <dbReference type="ARBA" id="ARBA00022692"/>
    </source>
</evidence>
<dbReference type="Pfam" id="PF01757">
    <property type="entry name" value="Acyl_transf_3"/>
    <property type="match status" value="1"/>
</dbReference>
<keyword evidence="5 8" id="KW-1133">Transmembrane helix</keyword>
<proteinExistence type="predicted"/>
<evidence type="ECO:0000313" key="12">
    <source>
        <dbReference type="Proteomes" id="UP000805085"/>
    </source>
</evidence>
<dbReference type="InterPro" id="IPR050879">
    <property type="entry name" value="Acyltransferase_3"/>
</dbReference>
<keyword evidence="4 8" id="KW-0812">Transmembrane</keyword>
<keyword evidence="7 11" id="KW-0012">Acyltransferase</keyword>
<evidence type="ECO:0000313" key="11">
    <source>
        <dbReference type="EMBL" id="NRD23241.1"/>
    </source>
</evidence>
<feature type="transmembrane region" description="Helical" evidence="8">
    <location>
        <begin position="171"/>
        <end position="190"/>
    </location>
</feature>
<evidence type="ECO:0000256" key="8">
    <source>
        <dbReference type="SAM" id="Phobius"/>
    </source>
</evidence>
<dbReference type="RefSeq" id="WP_173300873.1">
    <property type="nucleotide sequence ID" value="NZ_JABRWQ010000003.1"/>
</dbReference>
<evidence type="ECO:0000259" key="10">
    <source>
        <dbReference type="Pfam" id="PF19040"/>
    </source>
</evidence>
<evidence type="ECO:0000259" key="9">
    <source>
        <dbReference type="Pfam" id="PF01757"/>
    </source>
</evidence>
<feature type="transmembrane region" description="Helical" evidence="8">
    <location>
        <begin position="360"/>
        <end position="380"/>
    </location>
</feature>
<sequence length="659" mass="75020">MNLITGFKYRPEIDGLRALAVLVVVFYHVGLGFPGGFIGVDIFFVISGYLITSLIVKELQENRFSFLNFYERRIRRIFPASATMVILTMVMGWFLLLPSDFKALGKSVISQTFFSSNIYFWRNTNYFAESAELQPLLHTWSLSVEEQFYMVVPLLLWALIKWAKISSRIKLITVLATAFFMSLALSIFLLPKMQAFTFYMLPTRAWELLIGSLVALLPIISLLKRQVVRELIVGIGLLGILLPCFLYTKETLFPGLLAIPPCLGTAFFILGASPKYNSPLPIAAKVFTWRPIIFIGLISYSLYLWHWPLIAFSNYWALEEFSILYKWSIVILSFILGIASWRFVETPFRKKTLAKNSKSLYAYAIIFSMIFLICGFVLFINKGFVNRFNETIIGYDNTKSEALHKNRITLPLTIENAKSGSFSRFGSSGSKQIDVIVWGDSHARSILPSVIKAAGEKNIVAAAWYSSTAPVLNNIPPNKYSEFSLGNESPEWAEAIITQVNRQQIPNVLLVARWSGYYKALYNQSNENPNAIENFNANLLKTVKTLDNLGVKVWVLREIPGHHISVPKALIKEELFGTDIDHYKCDKNNLLEQNKYFDALQSKLELNGAIVLDATELLFNKKEEYYRMELDGKALYYDDNHLSQAGARKISEIFDLLFN</sequence>
<dbReference type="InterPro" id="IPR043968">
    <property type="entry name" value="SGNH"/>
</dbReference>
<accession>A0ABX2E5G2</accession>
<feature type="transmembrane region" description="Helical" evidence="8">
    <location>
        <begin position="12"/>
        <end position="30"/>
    </location>
</feature>
<dbReference type="Proteomes" id="UP000805085">
    <property type="component" value="Unassembled WGS sequence"/>
</dbReference>
<name>A0ABX2E5G2_9FLAO</name>
<dbReference type="PANTHER" id="PTHR23028">
    <property type="entry name" value="ACETYLTRANSFERASE"/>
    <property type="match status" value="1"/>
</dbReference>
<keyword evidence="6 8" id="KW-0472">Membrane</keyword>
<evidence type="ECO:0000256" key="5">
    <source>
        <dbReference type="ARBA" id="ARBA00022989"/>
    </source>
</evidence>
<feature type="transmembrane region" description="Helical" evidence="8">
    <location>
        <begin position="292"/>
        <end position="317"/>
    </location>
</feature>
<evidence type="ECO:0000256" key="7">
    <source>
        <dbReference type="ARBA" id="ARBA00023315"/>
    </source>
</evidence>
<comment type="subcellular location">
    <subcellularLocation>
        <location evidence="1">Cell membrane</location>
        <topology evidence="1">Multi-pass membrane protein</topology>
    </subcellularLocation>
</comment>
<dbReference type="GO" id="GO:0016746">
    <property type="term" value="F:acyltransferase activity"/>
    <property type="evidence" value="ECO:0007669"/>
    <property type="project" value="UniProtKB-KW"/>
</dbReference>
<dbReference type="InterPro" id="IPR002656">
    <property type="entry name" value="Acyl_transf_3_dom"/>
</dbReference>
<evidence type="ECO:0000256" key="2">
    <source>
        <dbReference type="ARBA" id="ARBA00022475"/>
    </source>
</evidence>
<evidence type="ECO:0000256" key="1">
    <source>
        <dbReference type="ARBA" id="ARBA00004651"/>
    </source>
</evidence>
<dbReference type="PANTHER" id="PTHR23028:SF53">
    <property type="entry name" value="ACYL_TRANSF_3 DOMAIN-CONTAINING PROTEIN"/>
    <property type="match status" value="1"/>
</dbReference>
<dbReference type="EMBL" id="JABRWQ010000003">
    <property type="protein sequence ID" value="NRD23241.1"/>
    <property type="molecule type" value="Genomic_DNA"/>
</dbReference>
<keyword evidence="3" id="KW-0808">Transferase</keyword>
<feature type="transmembrane region" description="Helical" evidence="8">
    <location>
        <begin position="205"/>
        <end position="223"/>
    </location>
</feature>
<feature type="transmembrane region" description="Helical" evidence="8">
    <location>
        <begin position="323"/>
        <end position="344"/>
    </location>
</feature>
<feature type="transmembrane region" description="Helical" evidence="8">
    <location>
        <begin position="147"/>
        <end position="164"/>
    </location>
</feature>
<evidence type="ECO:0000256" key="3">
    <source>
        <dbReference type="ARBA" id="ARBA00022679"/>
    </source>
</evidence>
<feature type="domain" description="Acyltransferase 3" evidence="9">
    <location>
        <begin position="11"/>
        <end position="339"/>
    </location>
</feature>
<feature type="transmembrane region" description="Helical" evidence="8">
    <location>
        <begin position="230"/>
        <end position="248"/>
    </location>
</feature>
<organism evidence="11 12">
    <name type="scientific">Winogradskyella litoriviva</name>
    <dbReference type="NCBI Taxonomy" id="1220182"/>
    <lineage>
        <taxon>Bacteria</taxon>
        <taxon>Pseudomonadati</taxon>
        <taxon>Bacteroidota</taxon>
        <taxon>Flavobacteriia</taxon>
        <taxon>Flavobacteriales</taxon>
        <taxon>Flavobacteriaceae</taxon>
        <taxon>Winogradskyella</taxon>
    </lineage>
</organism>
<feature type="transmembrane region" description="Helical" evidence="8">
    <location>
        <begin position="254"/>
        <end position="272"/>
    </location>
</feature>
<reference evidence="11 12" key="1">
    <citation type="journal article" date="2015" name="Int. J. Syst. Evol. Microbiol.">
        <title>Winogradskyella litoriviva sp. nov., isolated from coastal seawater.</title>
        <authorList>
            <person name="Nedashkovskaya O.I."/>
            <person name="Kukhlevskiy A.D."/>
            <person name="Zhukova N.V."/>
            <person name="Kim S.J."/>
            <person name="Rhee S.K."/>
            <person name="Mikhailov V.V."/>
        </authorList>
    </citation>
    <scope>NUCLEOTIDE SEQUENCE [LARGE SCALE GENOMIC DNA]</scope>
    <source>
        <strain evidence="11 12">KMM6491</strain>
    </source>
</reference>
<gene>
    <name evidence="11" type="ORF">HNV10_08310</name>
</gene>
<feature type="domain" description="SGNH" evidence="10">
    <location>
        <begin position="421"/>
        <end position="655"/>
    </location>
</feature>